<keyword evidence="3" id="KW-1185">Reference proteome</keyword>
<feature type="compositionally biased region" description="Polar residues" evidence="1">
    <location>
        <begin position="145"/>
        <end position="156"/>
    </location>
</feature>
<dbReference type="Proteomes" id="UP001066276">
    <property type="component" value="Chromosome 6"/>
</dbReference>
<name>A0AAV7QMH9_PLEWA</name>
<reference evidence="2" key="1">
    <citation type="journal article" date="2022" name="bioRxiv">
        <title>Sequencing and chromosome-scale assembly of the giantPleurodeles waltlgenome.</title>
        <authorList>
            <person name="Brown T."/>
            <person name="Elewa A."/>
            <person name="Iarovenko S."/>
            <person name="Subramanian E."/>
            <person name="Araus A.J."/>
            <person name="Petzold A."/>
            <person name="Susuki M."/>
            <person name="Suzuki K.-i.T."/>
            <person name="Hayashi T."/>
            <person name="Toyoda A."/>
            <person name="Oliveira C."/>
            <person name="Osipova E."/>
            <person name="Leigh N.D."/>
            <person name="Simon A."/>
            <person name="Yun M.H."/>
        </authorList>
    </citation>
    <scope>NUCLEOTIDE SEQUENCE</scope>
    <source>
        <strain evidence="2">20211129_DDA</strain>
        <tissue evidence="2">Liver</tissue>
    </source>
</reference>
<dbReference type="AlphaFoldDB" id="A0AAV7QMH9"/>
<proteinExistence type="predicted"/>
<evidence type="ECO:0000313" key="2">
    <source>
        <dbReference type="EMBL" id="KAJ1141762.1"/>
    </source>
</evidence>
<evidence type="ECO:0000313" key="3">
    <source>
        <dbReference type="Proteomes" id="UP001066276"/>
    </source>
</evidence>
<evidence type="ECO:0000256" key="1">
    <source>
        <dbReference type="SAM" id="MobiDB-lite"/>
    </source>
</evidence>
<feature type="region of interest" description="Disordered" evidence="1">
    <location>
        <begin position="135"/>
        <end position="156"/>
    </location>
</feature>
<accession>A0AAV7QMH9</accession>
<protein>
    <submittedName>
        <fullName evidence="2">Uncharacterized protein</fullName>
    </submittedName>
</protein>
<organism evidence="2 3">
    <name type="scientific">Pleurodeles waltl</name>
    <name type="common">Iberian ribbed newt</name>
    <dbReference type="NCBI Taxonomy" id="8319"/>
    <lineage>
        <taxon>Eukaryota</taxon>
        <taxon>Metazoa</taxon>
        <taxon>Chordata</taxon>
        <taxon>Craniata</taxon>
        <taxon>Vertebrata</taxon>
        <taxon>Euteleostomi</taxon>
        <taxon>Amphibia</taxon>
        <taxon>Batrachia</taxon>
        <taxon>Caudata</taxon>
        <taxon>Salamandroidea</taxon>
        <taxon>Salamandridae</taxon>
        <taxon>Pleurodelinae</taxon>
        <taxon>Pleurodeles</taxon>
    </lineage>
</organism>
<sequence length="156" mass="17130">MLRCDVVTCWNPRARRLIASCYLSAVPNGCPKQRRGSWDLGSREPSDYKTDQEADCHRRLHLCGGTESAEWRVWCRVAQRLLAGHSPSSRGQRSEAEVGAIQVPSCPSAPPVPPPSVAHAEETVLHGKDALMTSHLPEDCRTPSPRLSLSTQAPCH</sequence>
<gene>
    <name evidence="2" type="ORF">NDU88_008090</name>
</gene>
<dbReference type="EMBL" id="JANPWB010000010">
    <property type="protein sequence ID" value="KAJ1141762.1"/>
    <property type="molecule type" value="Genomic_DNA"/>
</dbReference>
<comment type="caution">
    <text evidence="2">The sequence shown here is derived from an EMBL/GenBank/DDBJ whole genome shotgun (WGS) entry which is preliminary data.</text>
</comment>